<dbReference type="AlphaFoldDB" id="A0A9R1WPH8"/>
<gene>
    <name evidence="2" type="ORF">LSAT_V11C100018000</name>
</gene>
<dbReference type="GO" id="GO:0005634">
    <property type="term" value="C:nucleus"/>
    <property type="evidence" value="ECO:0007669"/>
    <property type="project" value="UniProtKB-SubCell"/>
</dbReference>
<name>A0A9R1WPH8_LACSA</name>
<comment type="subcellular location">
    <subcellularLocation>
        <location evidence="1">Nucleus</location>
    </subcellularLocation>
</comment>
<dbReference type="PANTHER" id="PTHR31669:SF240">
    <property type="entry name" value="PROTEIN FAR1-RELATED SEQUENCE 9"/>
    <property type="match status" value="1"/>
</dbReference>
<comment type="caution">
    <text evidence="2">The sequence shown here is derived from an EMBL/GenBank/DDBJ whole genome shotgun (WGS) entry which is preliminary data.</text>
</comment>
<dbReference type="InterPro" id="IPR031052">
    <property type="entry name" value="FHY3/FAR1"/>
</dbReference>
<reference evidence="2 3" key="1">
    <citation type="journal article" date="2017" name="Nat. Commun.">
        <title>Genome assembly with in vitro proximity ligation data and whole-genome triplication in lettuce.</title>
        <authorList>
            <person name="Reyes-Chin-Wo S."/>
            <person name="Wang Z."/>
            <person name="Yang X."/>
            <person name="Kozik A."/>
            <person name="Arikit S."/>
            <person name="Song C."/>
            <person name="Xia L."/>
            <person name="Froenicke L."/>
            <person name="Lavelle D.O."/>
            <person name="Truco M.J."/>
            <person name="Xia R."/>
            <person name="Zhu S."/>
            <person name="Xu C."/>
            <person name="Xu H."/>
            <person name="Xu X."/>
            <person name="Cox K."/>
            <person name="Korf I."/>
            <person name="Meyers B.C."/>
            <person name="Michelmore R.W."/>
        </authorList>
    </citation>
    <scope>NUCLEOTIDE SEQUENCE [LARGE SCALE GENOMIC DNA]</scope>
    <source>
        <strain evidence="3">cv. Salinas</strain>
        <tissue evidence="2">Seedlings</tissue>
    </source>
</reference>
<evidence type="ECO:0000256" key="1">
    <source>
        <dbReference type="RuleBase" id="RU367018"/>
    </source>
</evidence>
<sequence>MFYNNVVQVIVITGEKQRGDARDGFILHPDFGDRNMSIQRSLGNDGDQHVSDYLKRMQTENPSFFYAIQCDCEQSNQNIFWVDPSFRMNYSYFGDTVRLNTSYVAHQFRVPLISITGLNHHGQPVLFGCGLL</sequence>
<evidence type="ECO:0000313" key="3">
    <source>
        <dbReference type="Proteomes" id="UP000235145"/>
    </source>
</evidence>
<dbReference type="PANTHER" id="PTHR31669">
    <property type="entry name" value="PROTEIN FAR1-RELATED SEQUENCE 10-RELATED"/>
    <property type="match status" value="1"/>
</dbReference>
<accession>A0A9R1WPH8</accession>
<dbReference type="GO" id="GO:0008270">
    <property type="term" value="F:zinc ion binding"/>
    <property type="evidence" value="ECO:0007669"/>
    <property type="project" value="UniProtKB-UniRule"/>
</dbReference>
<evidence type="ECO:0000313" key="2">
    <source>
        <dbReference type="EMBL" id="KAJ0227414.1"/>
    </source>
</evidence>
<comment type="similarity">
    <text evidence="1">Belongs to the FHY3/FAR1 family.</text>
</comment>
<keyword evidence="1" id="KW-0863">Zinc-finger</keyword>
<keyword evidence="1" id="KW-0862">Zinc</keyword>
<dbReference type="GO" id="GO:0006355">
    <property type="term" value="P:regulation of DNA-templated transcription"/>
    <property type="evidence" value="ECO:0007669"/>
    <property type="project" value="UniProtKB-UniRule"/>
</dbReference>
<keyword evidence="1" id="KW-0479">Metal-binding</keyword>
<proteinExistence type="inferred from homology"/>
<dbReference type="EMBL" id="NBSK02000001">
    <property type="protein sequence ID" value="KAJ0227414.1"/>
    <property type="molecule type" value="Genomic_DNA"/>
</dbReference>
<dbReference type="Proteomes" id="UP000235145">
    <property type="component" value="Unassembled WGS sequence"/>
</dbReference>
<comment type="function">
    <text evidence="1">Putative transcription activator involved in regulating light control of development.</text>
</comment>
<keyword evidence="3" id="KW-1185">Reference proteome</keyword>
<organism evidence="2 3">
    <name type="scientific">Lactuca sativa</name>
    <name type="common">Garden lettuce</name>
    <dbReference type="NCBI Taxonomy" id="4236"/>
    <lineage>
        <taxon>Eukaryota</taxon>
        <taxon>Viridiplantae</taxon>
        <taxon>Streptophyta</taxon>
        <taxon>Embryophyta</taxon>
        <taxon>Tracheophyta</taxon>
        <taxon>Spermatophyta</taxon>
        <taxon>Magnoliopsida</taxon>
        <taxon>eudicotyledons</taxon>
        <taxon>Gunneridae</taxon>
        <taxon>Pentapetalae</taxon>
        <taxon>asterids</taxon>
        <taxon>campanulids</taxon>
        <taxon>Asterales</taxon>
        <taxon>Asteraceae</taxon>
        <taxon>Cichorioideae</taxon>
        <taxon>Cichorieae</taxon>
        <taxon>Lactucinae</taxon>
        <taxon>Lactuca</taxon>
    </lineage>
</organism>
<protein>
    <recommendedName>
        <fullName evidence="1">Protein FAR1-RELATED SEQUENCE</fullName>
    </recommendedName>
</protein>
<keyword evidence="1" id="KW-0539">Nucleus</keyword>